<dbReference type="InterPro" id="IPR001357">
    <property type="entry name" value="BRCT_dom"/>
</dbReference>
<keyword evidence="4" id="KW-1185">Reference proteome</keyword>
<sequence>MAYDTTMLDLAIFHDLVFTIIPNPAIDIPAITDELVSHGGKVLPFNSNDGRLKNLSEITHIISTTSDFPDYHAALDLFIHVVKPTWVQASIQRDKAANPRSYSPDPALFMSEVTICCGDLPEGDKEAIMGGVIALGGQSTNALSKMVTHLVALDFSDPRCELATQKRLKCHIVLPHWFDDCLKLGRRISERPYTLPDPPILDPEAGPAPPSKTNPHIRHATTPNPLDDPAPADVAEQRAIQAFKGKSLMLGEDLKLNDRLKGVIEGLVKAGGGQVVDNVDDADIYVCHYREGSDYVKASQSNKDVGNLSWLYYLIAHNTWTDPMRRLMHYPRPKNGIPGFDKFKISISSYSGEARVYLENLVKATGAEFTKTFKQDNTHLIAAHTHSEKCEAAKEWGVDLVNHLWIEESYARCQKQTITDPRYTFFPYGTNLGEVLGQTEIDRAAVGKFFFSSQPLVKGRKSKQVAEVAKSTEVSASSAPLSRAVSETVARSPPLVQKSKRAKTGPEVATPSAIRYTDGKENATPGTTGSRGAKDRALSKIHDAAPDMALFEKEMKRKGGVIHGGRRDKDPELSDKTKKVGRESTGSKRSFSEVEEDEESNADGAEEETAPKGRKGKKAKLTPIKYRMLVSKDERWINNPQKEAQERNKLREMGLFISDEHKKVDLLCAPKFVRTKKFVCALAQAPTIVKNSFIDDALKNNKLPSPEKYLLHDPTFEKAQGFRMAEALERARINKGRLLKNWAVFCTDAVVGGYETYRAIVTANGGSCHLWKGSKNAVSVSKRAIGAASPATGDESQNQKEDEGDVLYLISEGKKSELPLWKKFRELATKHDMVPRIVKTEWLLFVAMAQYVHWNAEWELKEDAVK</sequence>
<dbReference type="PANTHER" id="PTHR47667">
    <property type="entry name" value="REGULATOR OF TY1 TRANSPOSITION PROTEIN 107"/>
    <property type="match status" value="1"/>
</dbReference>
<name>A0A9P4JLN2_9PLEO</name>
<feature type="compositionally biased region" description="Pro residues" evidence="1">
    <location>
        <begin position="195"/>
        <end position="212"/>
    </location>
</feature>
<gene>
    <name evidence="3" type="ORF">GQ43DRAFT_473992</name>
</gene>
<dbReference type="GO" id="GO:1990683">
    <property type="term" value="P:DNA double-strand break attachment to nuclear envelope"/>
    <property type="evidence" value="ECO:0007669"/>
    <property type="project" value="TreeGrafter"/>
</dbReference>
<feature type="compositionally biased region" description="Acidic residues" evidence="1">
    <location>
        <begin position="593"/>
        <end position="608"/>
    </location>
</feature>
<dbReference type="FunFam" id="3.40.50.10190:FF:000048">
    <property type="entry name" value="DNA repair protein Rtt107"/>
    <property type="match status" value="1"/>
</dbReference>
<dbReference type="SMART" id="SM00292">
    <property type="entry name" value="BRCT"/>
    <property type="match status" value="4"/>
</dbReference>
<proteinExistence type="predicted"/>
<dbReference type="PANTHER" id="PTHR47667:SF1">
    <property type="entry name" value="REGULATOR OF TY1 TRANSPOSITION PROTEIN 107"/>
    <property type="match status" value="1"/>
</dbReference>
<dbReference type="OrthoDB" id="342264at2759"/>
<dbReference type="GO" id="GO:0006302">
    <property type="term" value="P:double-strand break repair"/>
    <property type="evidence" value="ECO:0007669"/>
    <property type="project" value="TreeGrafter"/>
</dbReference>
<dbReference type="EMBL" id="ML994100">
    <property type="protein sequence ID" value="KAF2199047.1"/>
    <property type="molecule type" value="Genomic_DNA"/>
</dbReference>
<dbReference type="Pfam" id="PF12738">
    <property type="entry name" value="PTCB-BRCT"/>
    <property type="match status" value="1"/>
</dbReference>
<organism evidence="3 4">
    <name type="scientific">Delitschia confertaspora ATCC 74209</name>
    <dbReference type="NCBI Taxonomy" id="1513339"/>
    <lineage>
        <taxon>Eukaryota</taxon>
        <taxon>Fungi</taxon>
        <taxon>Dikarya</taxon>
        <taxon>Ascomycota</taxon>
        <taxon>Pezizomycotina</taxon>
        <taxon>Dothideomycetes</taxon>
        <taxon>Pleosporomycetidae</taxon>
        <taxon>Pleosporales</taxon>
        <taxon>Delitschiaceae</taxon>
        <taxon>Delitschia</taxon>
    </lineage>
</organism>
<dbReference type="GO" id="GO:0035361">
    <property type="term" value="C:Cul8-RING ubiquitin ligase complex"/>
    <property type="evidence" value="ECO:0007669"/>
    <property type="project" value="TreeGrafter"/>
</dbReference>
<feature type="domain" description="BRCT" evidence="2">
    <location>
        <begin position="340"/>
        <end position="412"/>
    </location>
</feature>
<evidence type="ECO:0000259" key="2">
    <source>
        <dbReference type="PROSITE" id="PS50172"/>
    </source>
</evidence>
<evidence type="ECO:0000256" key="1">
    <source>
        <dbReference type="SAM" id="MobiDB-lite"/>
    </source>
</evidence>
<dbReference type="InterPro" id="IPR053036">
    <property type="entry name" value="CellCycle_DNARepair_Reg"/>
</dbReference>
<dbReference type="PROSITE" id="PS50172">
    <property type="entry name" value="BRCT"/>
    <property type="match status" value="3"/>
</dbReference>
<dbReference type="GO" id="GO:0005634">
    <property type="term" value="C:nucleus"/>
    <property type="evidence" value="ECO:0007669"/>
    <property type="project" value="TreeGrafter"/>
</dbReference>
<dbReference type="Proteomes" id="UP000799536">
    <property type="component" value="Unassembled WGS sequence"/>
</dbReference>
<protein>
    <submittedName>
        <fullName evidence="3">BRCT domain-containing protein</fullName>
    </submittedName>
</protein>
<feature type="region of interest" description="Disordered" evidence="1">
    <location>
        <begin position="193"/>
        <end position="231"/>
    </location>
</feature>
<dbReference type="CDD" id="cd18436">
    <property type="entry name" value="BRCT_BRC1_like_rpt2"/>
    <property type="match status" value="1"/>
</dbReference>
<accession>A0A9P4JLN2</accession>
<feature type="domain" description="BRCT" evidence="2">
    <location>
        <begin position="8"/>
        <end position="104"/>
    </location>
</feature>
<feature type="region of interest" description="Disordered" evidence="1">
    <location>
        <begin position="556"/>
        <end position="619"/>
    </location>
</feature>
<dbReference type="InterPro" id="IPR036420">
    <property type="entry name" value="BRCT_dom_sf"/>
</dbReference>
<evidence type="ECO:0000313" key="3">
    <source>
        <dbReference type="EMBL" id="KAF2199047.1"/>
    </source>
</evidence>
<comment type="caution">
    <text evidence="3">The sequence shown here is derived from an EMBL/GenBank/DDBJ whole genome shotgun (WGS) entry which is preliminary data.</text>
</comment>
<evidence type="ECO:0000313" key="4">
    <source>
        <dbReference type="Proteomes" id="UP000799536"/>
    </source>
</evidence>
<feature type="domain" description="BRCT" evidence="2">
    <location>
        <begin position="104"/>
        <end position="195"/>
    </location>
</feature>
<feature type="compositionally biased region" description="Basic and acidic residues" evidence="1">
    <location>
        <begin position="565"/>
        <end position="592"/>
    </location>
</feature>
<dbReference type="Pfam" id="PF16770">
    <property type="entry name" value="RTT107_BRCT_5"/>
    <property type="match status" value="1"/>
</dbReference>
<dbReference type="Pfam" id="PF00533">
    <property type="entry name" value="BRCT"/>
    <property type="match status" value="2"/>
</dbReference>
<dbReference type="Gene3D" id="3.40.50.10190">
    <property type="entry name" value="BRCT domain"/>
    <property type="match status" value="5"/>
</dbReference>
<reference evidence="3" key="1">
    <citation type="journal article" date="2020" name="Stud. Mycol.">
        <title>101 Dothideomycetes genomes: a test case for predicting lifestyles and emergence of pathogens.</title>
        <authorList>
            <person name="Haridas S."/>
            <person name="Albert R."/>
            <person name="Binder M."/>
            <person name="Bloem J."/>
            <person name="Labutti K."/>
            <person name="Salamov A."/>
            <person name="Andreopoulos B."/>
            <person name="Baker S."/>
            <person name="Barry K."/>
            <person name="Bills G."/>
            <person name="Bluhm B."/>
            <person name="Cannon C."/>
            <person name="Castanera R."/>
            <person name="Culley D."/>
            <person name="Daum C."/>
            <person name="Ezra D."/>
            <person name="Gonzalez J."/>
            <person name="Henrissat B."/>
            <person name="Kuo A."/>
            <person name="Liang C."/>
            <person name="Lipzen A."/>
            <person name="Lutzoni F."/>
            <person name="Magnuson J."/>
            <person name="Mondo S."/>
            <person name="Nolan M."/>
            <person name="Ohm R."/>
            <person name="Pangilinan J."/>
            <person name="Park H.-J."/>
            <person name="Ramirez L."/>
            <person name="Alfaro M."/>
            <person name="Sun H."/>
            <person name="Tritt A."/>
            <person name="Yoshinaga Y."/>
            <person name="Zwiers L.-H."/>
            <person name="Turgeon B."/>
            <person name="Goodwin S."/>
            <person name="Spatafora J."/>
            <person name="Crous P."/>
            <person name="Grigoriev I."/>
        </authorList>
    </citation>
    <scope>NUCLEOTIDE SEQUENCE</scope>
    <source>
        <strain evidence="3">ATCC 74209</strain>
    </source>
</reference>
<dbReference type="SUPFAM" id="SSF52113">
    <property type="entry name" value="BRCT domain"/>
    <property type="match status" value="5"/>
</dbReference>
<dbReference type="CDD" id="cd18437">
    <property type="entry name" value="BRCT_BRC1_like_rpt3"/>
    <property type="match status" value="1"/>
</dbReference>
<feature type="region of interest" description="Disordered" evidence="1">
    <location>
        <begin position="476"/>
        <end position="536"/>
    </location>
</feature>
<dbReference type="AlphaFoldDB" id="A0A9P4JLN2"/>